<protein>
    <recommendedName>
        <fullName evidence="5">RING-type domain-containing protein</fullName>
    </recommendedName>
</protein>
<feature type="coiled-coil region" evidence="1">
    <location>
        <begin position="340"/>
        <end position="481"/>
    </location>
</feature>
<dbReference type="PANTHER" id="PTHR45615">
    <property type="entry name" value="MYOSIN HEAVY CHAIN, NON-MUSCLE"/>
    <property type="match status" value="1"/>
</dbReference>
<dbReference type="CDD" id="cd16449">
    <property type="entry name" value="RING-HC"/>
    <property type="match status" value="1"/>
</dbReference>
<evidence type="ECO:0000256" key="1">
    <source>
        <dbReference type="SAM" id="Coils"/>
    </source>
</evidence>
<reference evidence="3 4" key="1">
    <citation type="submission" date="2014-11" db="EMBL/GenBank/DDBJ databases">
        <authorList>
            <person name="Wibberg Daniel"/>
        </authorList>
    </citation>
    <scope>NUCLEOTIDE SEQUENCE [LARGE SCALE GENOMIC DNA]</scope>
    <source>
        <strain evidence="3">Rhizoctonia solani AG1-IB 7/3/14</strain>
    </source>
</reference>
<proteinExistence type="predicted"/>
<feature type="region of interest" description="Disordered" evidence="2">
    <location>
        <begin position="508"/>
        <end position="571"/>
    </location>
</feature>
<dbReference type="PANTHER" id="PTHR45615:SF80">
    <property type="entry name" value="GRIP DOMAIN-CONTAINING PROTEIN"/>
    <property type="match status" value="1"/>
</dbReference>
<name>A0A0B7FL74_THACB</name>
<evidence type="ECO:0000313" key="3">
    <source>
        <dbReference type="EMBL" id="CEL57644.1"/>
    </source>
</evidence>
<keyword evidence="4" id="KW-1185">Reference proteome</keyword>
<dbReference type="AlphaFoldDB" id="A0A0B7FL74"/>
<keyword evidence="1" id="KW-0175">Coiled coil</keyword>
<organism evidence="3 4">
    <name type="scientific">Thanatephorus cucumeris (strain AG1-IB / isolate 7/3/14)</name>
    <name type="common">Lettuce bottom rot fungus</name>
    <name type="synonym">Rhizoctonia solani</name>
    <dbReference type="NCBI Taxonomy" id="1108050"/>
    <lineage>
        <taxon>Eukaryota</taxon>
        <taxon>Fungi</taxon>
        <taxon>Dikarya</taxon>
        <taxon>Basidiomycota</taxon>
        <taxon>Agaricomycotina</taxon>
        <taxon>Agaricomycetes</taxon>
        <taxon>Cantharellales</taxon>
        <taxon>Ceratobasidiaceae</taxon>
        <taxon>Rhizoctonia</taxon>
        <taxon>Rhizoctonia solani AG-1</taxon>
    </lineage>
</organism>
<dbReference type="EMBL" id="LN679102">
    <property type="protein sequence ID" value="CEL57644.1"/>
    <property type="molecule type" value="Genomic_DNA"/>
</dbReference>
<gene>
    <name evidence="3" type="ORF">RSOLAG1IB_02387</name>
</gene>
<evidence type="ECO:0000313" key="4">
    <source>
        <dbReference type="Proteomes" id="UP000059188"/>
    </source>
</evidence>
<accession>A0A0B7FL74</accession>
<feature type="region of interest" description="Disordered" evidence="2">
    <location>
        <begin position="114"/>
        <end position="158"/>
    </location>
</feature>
<evidence type="ECO:0000256" key="2">
    <source>
        <dbReference type="SAM" id="MobiDB-lite"/>
    </source>
</evidence>
<feature type="coiled-coil region" evidence="1">
    <location>
        <begin position="169"/>
        <end position="297"/>
    </location>
</feature>
<feature type="compositionally biased region" description="Low complexity" evidence="2">
    <location>
        <begin position="122"/>
        <end position="152"/>
    </location>
</feature>
<dbReference type="Gene3D" id="1.10.287.1490">
    <property type="match status" value="1"/>
</dbReference>
<dbReference type="Proteomes" id="UP000059188">
    <property type="component" value="Unassembled WGS sequence"/>
</dbReference>
<dbReference type="OrthoDB" id="3184402at2759"/>
<sequence length="571" mass="62775">MSTTQNASNFASTLCRCGRTSALNDNSQVARRRLECGHYICADCWHYNQPIPTPICSVCVMCLQAQEIPRLSFYVPAYNDMVERFKELEKIHAQKLHESKLANDHINMLKAKLASSHRTQTPGAGASSSPLPSAQPLPNISTVSSGSSSKPSGTIDWESESGKQVSAYLMKQRETLASYQKQCESLKKRVADLTAQLEAKSRPADEAVTAIEKTELMEAELEGLHERLAKCEDDLEKARTELGTANSQNQELTKELADVKEKTVQQRTVLVKAQLHITSLQNRCTTVERDLASARESLKAKDEVIRANARSPRGASVDLPNSSRSPGGRTMVYIPRASELEQSAALLTSLQSDVSRLNKEKSATEQEIAKLKSSLKSKEDENEVLGSKLLQSAELASELGKLHLAANARAVSAEEKLLDIQQEMQELKELMEAQTVEDKAAQNTAKIASGLTKLAEHQTRIVQLEAQLAETTRVRDEALAQAEVWQENRNKWKRWGEVMALQAKQWEDEVSKAKTPPTKGALAAKLEEPPALSPGVPESGKSPKPHVEVVPLAVDSGGEGTERKRARFTSP</sequence>
<evidence type="ECO:0008006" key="5">
    <source>
        <dbReference type="Google" id="ProtNLM"/>
    </source>
</evidence>
<feature type="region of interest" description="Disordered" evidence="2">
    <location>
        <begin position="309"/>
        <end position="329"/>
    </location>
</feature>